<gene>
    <name evidence="2" type="ORF">BXY53_2604</name>
</gene>
<dbReference type="Proteomes" id="UP000266273">
    <property type="component" value="Unassembled WGS sequence"/>
</dbReference>
<dbReference type="OrthoDB" id="9806367at2"/>
<proteinExistence type="predicted"/>
<evidence type="ECO:0008006" key="4">
    <source>
        <dbReference type="Google" id="ProtNLM"/>
    </source>
</evidence>
<dbReference type="RefSeq" id="WP_119062404.1">
    <property type="nucleotide sequence ID" value="NZ_QXDF01000004.1"/>
</dbReference>
<reference evidence="2 3" key="1">
    <citation type="submission" date="2018-08" db="EMBL/GenBank/DDBJ databases">
        <title>Genomic Encyclopedia of Archaeal and Bacterial Type Strains, Phase II (KMG-II): from individual species to whole genera.</title>
        <authorList>
            <person name="Goeker M."/>
        </authorList>
    </citation>
    <scope>NUCLEOTIDE SEQUENCE [LARGE SCALE GENOMIC DNA]</scope>
    <source>
        <strain evidence="2 3">DSM 5002</strain>
    </source>
</reference>
<feature type="region of interest" description="Disordered" evidence="1">
    <location>
        <begin position="138"/>
        <end position="157"/>
    </location>
</feature>
<sequence length="157" mass="18101">MTALKLHALDEEDLQVISAHLQDAIMRVQEMTYLPRQQRFAAVLNRFDWLDAERGTGKQGRYQRRQSALRFDRVLDAKIQNIDRRRNDGVFELLAIQFQPTDPPGGEVLLIFAGDAAIRLTVECIEAELRDMSAAWRARRKPEHEIDDTPAQSDRTD</sequence>
<keyword evidence="3" id="KW-1185">Reference proteome</keyword>
<dbReference type="EMBL" id="QXDF01000004">
    <property type="protein sequence ID" value="RIA47222.1"/>
    <property type="molecule type" value="Genomic_DNA"/>
</dbReference>
<protein>
    <recommendedName>
        <fullName evidence="4">DUF2948 family protein</fullName>
    </recommendedName>
</protein>
<dbReference type="Pfam" id="PF11164">
    <property type="entry name" value="DUF2948"/>
    <property type="match status" value="1"/>
</dbReference>
<evidence type="ECO:0000313" key="2">
    <source>
        <dbReference type="EMBL" id="RIA47222.1"/>
    </source>
</evidence>
<dbReference type="InterPro" id="IPR021335">
    <property type="entry name" value="DUF2948"/>
</dbReference>
<name>A0A397PDX5_9HYPH</name>
<organism evidence="2 3">
    <name type="scientific">Dichotomicrobium thermohalophilum</name>
    <dbReference type="NCBI Taxonomy" id="933063"/>
    <lineage>
        <taxon>Bacteria</taxon>
        <taxon>Pseudomonadati</taxon>
        <taxon>Pseudomonadota</taxon>
        <taxon>Alphaproteobacteria</taxon>
        <taxon>Hyphomicrobiales</taxon>
        <taxon>Hyphomicrobiaceae</taxon>
        <taxon>Dichotomicrobium</taxon>
    </lineage>
</organism>
<comment type="caution">
    <text evidence="2">The sequence shown here is derived from an EMBL/GenBank/DDBJ whole genome shotgun (WGS) entry which is preliminary data.</text>
</comment>
<evidence type="ECO:0000313" key="3">
    <source>
        <dbReference type="Proteomes" id="UP000266273"/>
    </source>
</evidence>
<evidence type="ECO:0000256" key="1">
    <source>
        <dbReference type="SAM" id="MobiDB-lite"/>
    </source>
</evidence>
<dbReference type="AlphaFoldDB" id="A0A397PDX5"/>
<accession>A0A397PDX5</accession>